<name>A0AB39KSN6_9CAUL</name>
<dbReference type="InterPro" id="IPR050097">
    <property type="entry name" value="Ferredoxin-NADP_redctase_2"/>
</dbReference>
<feature type="domain" description="FAD/NAD(P)-binding" evidence="4">
    <location>
        <begin position="183"/>
        <end position="282"/>
    </location>
</feature>
<accession>A0AB39KSN6</accession>
<gene>
    <name evidence="5" type="ORF">ABOZ73_18275</name>
</gene>
<evidence type="ECO:0000313" key="5">
    <source>
        <dbReference type="EMBL" id="XDO96688.1"/>
    </source>
</evidence>
<dbReference type="SUPFAM" id="SSF51905">
    <property type="entry name" value="FAD/NAD(P)-binding domain"/>
    <property type="match status" value="1"/>
</dbReference>
<dbReference type="AlphaFoldDB" id="A0AB39KSN6"/>
<dbReference type="Pfam" id="PF07992">
    <property type="entry name" value="Pyr_redox_2"/>
    <property type="match status" value="2"/>
</dbReference>
<evidence type="ECO:0000256" key="1">
    <source>
        <dbReference type="ARBA" id="ARBA00018719"/>
    </source>
</evidence>
<dbReference type="EMBL" id="CP158375">
    <property type="protein sequence ID" value="XDO96688.1"/>
    <property type="molecule type" value="Genomic_DNA"/>
</dbReference>
<proteinExistence type="predicted"/>
<dbReference type="InterPro" id="IPR023753">
    <property type="entry name" value="FAD/NAD-binding_dom"/>
</dbReference>
<dbReference type="InterPro" id="IPR036188">
    <property type="entry name" value="FAD/NAD-bd_sf"/>
</dbReference>
<organism evidence="5">
    <name type="scientific">Caulobacter sp. 73W</name>
    <dbReference type="NCBI Taxonomy" id="3161137"/>
    <lineage>
        <taxon>Bacteria</taxon>
        <taxon>Pseudomonadati</taxon>
        <taxon>Pseudomonadota</taxon>
        <taxon>Alphaproteobacteria</taxon>
        <taxon>Caulobacterales</taxon>
        <taxon>Caulobacteraceae</taxon>
        <taxon>Caulobacter</taxon>
    </lineage>
</organism>
<dbReference type="PANTHER" id="PTHR48105">
    <property type="entry name" value="THIOREDOXIN REDUCTASE 1-RELATED-RELATED"/>
    <property type="match status" value="1"/>
</dbReference>
<dbReference type="PRINTS" id="PR00368">
    <property type="entry name" value="FADPNR"/>
</dbReference>
<dbReference type="PRINTS" id="PR00469">
    <property type="entry name" value="PNDRDTASEII"/>
</dbReference>
<keyword evidence="3" id="KW-0560">Oxidoreductase</keyword>
<feature type="domain" description="FAD/NAD(P)-binding" evidence="4">
    <location>
        <begin position="5"/>
        <end position="140"/>
    </location>
</feature>
<evidence type="ECO:0000256" key="3">
    <source>
        <dbReference type="ARBA" id="ARBA00023002"/>
    </source>
</evidence>
<evidence type="ECO:0000256" key="2">
    <source>
        <dbReference type="ARBA" id="ARBA00022630"/>
    </source>
</evidence>
<dbReference type="Gene3D" id="3.50.50.60">
    <property type="entry name" value="FAD/NAD(P)-binding domain"/>
    <property type="match status" value="2"/>
</dbReference>
<protein>
    <recommendedName>
        <fullName evidence="1">Thioredoxin reductase</fullName>
    </recommendedName>
</protein>
<keyword evidence="2" id="KW-0285">Flavoprotein</keyword>
<reference evidence="5" key="1">
    <citation type="submission" date="2024-06" db="EMBL/GenBank/DDBJ databases">
        <title>Caulobacter inopinatus, sp. nov.</title>
        <authorList>
            <person name="Donachie S.P."/>
        </authorList>
    </citation>
    <scope>NUCLEOTIDE SEQUENCE</scope>
    <source>
        <strain evidence="5">73W</strain>
    </source>
</reference>
<dbReference type="GO" id="GO:0016491">
    <property type="term" value="F:oxidoreductase activity"/>
    <property type="evidence" value="ECO:0007669"/>
    <property type="project" value="UniProtKB-KW"/>
</dbReference>
<evidence type="ECO:0000259" key="4">
    <source>
        <dbReference type="Pfam" id="PF07992"/>
    </source>
</evidence>
<sequence>MQDQYDIIIIGGGPAGLSSALIAGRAGLSALLIDGGAPRNAAAPAMHSYLSRDGILPADFRAISHQELARYKTVQRLDGLVLGLESNGEGMMVSMDTGRSVHGRKVLLAAGLADHLPDIEGVAGQWGRGVHACPFCDGHEHRDEHWGVLLQDVALAEYALFLRNWAGRMTVFVPSAAPSETVALLENDGVAVERRAVVKVIGKDGHSLSGVVLEDGTQVPIESLWLRPRQTQGALVEALGLRLREDGAVWRDDQGETSMANVLAAGDCAAGMAQQAIFAAADGARTTFSIVHAVTSGGRRQI</sequence>
<dbReference type="RefSeq" id="WP_369059528.1">
    <property type="nucleotide sequence ID" value="NZ_CP158375.1"/>
</dbReference>